<organism evidence="1 2">
    <name type="scientific">Vibrio phage ICP2_2011_A</name>
    <dbReference type="NCBI Taxonomy" id="1529057"/>
    <lineage>
        <taxon>Viruses</taxon>
        <taxon>Duplodnaviria</taxon>
        <taxon>Heunggongvirae</taxon>
        <taxon>Uroviricota</taxon>
        <taxon>Caudoviricetes</taxon>
        <taxon>Zobellviridae</taxon>
        <taxon>Icepovirus</taxon>
        <taxon>Icepovirus bengalense</taxon>
    </lineage>
</organism>
<evidence type="ECO:0000313" key="1">
    <source>
        <dbReference type="EMBL" id="AII27062.1"/>
    </source>
</evidence>
<accession>A0A076G6E6</accession>
<protein>
    <submittedName>
        <fullName evidence="1">Uncharacterized protein</fullName>
    </submittedName>
</protein>
<dbReference type="EMBL" id="KM224878">
    <property type="protein sequence ID" value="AII27062.1"/>
    <property type="molecule type" value="Genomic_DNA"/>
</dbReference>
<evidence type="ECO:0000313" key="2">
    <source>
        <dbReference type="Proteomes" id="UP000028661"/>
    </source>
</evidence>
<sequence length="79" mass="9250">MKTVWTQGMKGEQKEQFANDFAGSKVVRDRLVEILRQRISENREQQIKMDGFDCPNWGFKQAAYNSKEKTLLEVIDLLL</sequence>
<name>A0A076G6E6_9CAUD</name>
<proteinExistence type="predicted"/>
<gene>
    <name evidence="1" type="ORF">ICP22011A_0018</name>
</gene>
<dbReference type="Proteomes" id="UP000028661">
    <property type="component" value="Segment"/>
</dbReference>
<reference evidence="2" key="1">
    <citation type="journal article" date="2014" name="Elife">
        <title>Evolutionary consequences of intra-patient phage predation on microbial populations.</title>
        <authorList>
            <person name="Seed K.D."/>
            <person name="Yen M."/>
            <person name="Shapiro B.J."/>
            <person name="Hilaire I.J."/>
            <person name="Charles R.C."/>
            <person name="Teng J.E."/>
            <person name="Ivers L.C."/>
            <person name="Boncy J."/>
            <person name="Harris J.B."/>
            <person name="Camilli A."/>
        </authorList>
    </citation>
    <scope>NUCLEOTIDE SEQUENCE [LARGE SCALE GENOMIC DNA]</scope>
</reference>